<proteinExistence type="predicted"/>
<dbReference type="AlphaFoldDB" id="A0A4V3WP78"/>
<keyword evidence="2" id="KW-1185">Reference proteome</keyword>
<name>A0A4V3WP78_CAMSN</name>
<evidence type="ECO:0000313" key="2">
    <source>
        <dbReference type="Proteomes" id="UP000306102"/>
    </source>
</evidence>
<organism evidence="1 2">
    <name type="scientific">Camellia sinensis var. sinensis</name>
    <name type="common">China tea</name>
    <dbReference type="NCBI Taxonomy" id="542762"/>
    <lineage>
        <taxon>Eukaryota</taxon>
        <taxon>Viridiplantae</taxon>
        <taxon>Streptophyta</taxon>
        <taxon>Embryophyta</taxon>
        <taxon>Tracheophyta</taxon>
        <taxon>Spermatophyta</taxon>
        <taxon>Magnoliopsida</taxon>
        <taxon>eudicotyledons</taxon>
        <taxon>Gunneridae</taxon>
        <taxon>Pentapetalae</taxon>
        <taxon>asterids</taxon>
        <taxon>Ericales</taxon>
        <taxon>Theaceae</taxon>
        <taxon>Camellia</taxon>
    </lineage>
</organism>
<dbReference type="Proteomes" id="UP000306102">
    <property type="component" value="Unassembled WGS sequence"/>
</dbReference>
<dbReference type="EMBL" id="SDRB02004768">
    <property type="protein sequence ID" value="THG15357.1"/>
    <property type="molecule type" value="Genomic_DNA"/>
</dbReference>
<gene>
    <name evidence="1" type="ORF">TEA_029021</name>
</gene>
<accession>A0A4V3WP78</accession>
<sequence>MVKTVLMRPHAVALCAFQFQAQAHFFSSRALLPCLPATKRLFCNLTPLRRRVSMLPEKISGTKRSGCDGYGSKLEIRRSLSIIRATTTQVNDSGSIDSPLIQSMENKEVEPMLRGLKYEYQVQMCVQAVDSHEFDLIVGERVSFKSSVKNSGVGFVQRNHYGGVMDCNSAIRGGRNTEVLEVLSSGAGYGGAKKMGT</sequence>
<comment type="caution">
    <text evidence="1">The sequence shown here is derived from an EMBL/GenBank/DDBJ whole genome shotgun (WGS) entry which is preliminary data.</text>
</comment>
<protein>
    <submittedName>
        <fullName evidence="1">Uncharacterized protein</fullName>
    </submittedName>
</protein>
<evidence type="ECO:0000313" key="1">
    <source>
        <dbReference type="EMBL" id="THG15357.1"/>
    </source>
</evidence>
<reference evidence="1 2" key="1">
    <citation type="journal article" date="2018" name="Proc. Natl. Acad. Sci. U.S.A.">
        <title>Draft genome sequence of Camellia sinensis var. sinensis provides insights into the evolution of the tea genome and tea quality.</title>
        <authorList>
            <person name="Wei C."/>
            <person name="Yang H."/>
            <person name="Wang S."/>
            <person name="Zhao J."/>
            <person name="Liu C."/>
            <person name="Gao L."/>
            <person name="Xia E."/>
            <person name="Lu Y."/>
            <person name="Tai Y."/>
            <person name="She G."/>
            <person name="Sun J."/>
            <person name="Cao H."/>
            <person name="Tong W."/>
            <person name="Gao Q."/>
            <person name="Li Y."/>
            <person name="Deng W."/>
            <person name="Jiang X."/>
            <person name="Wang W."/>
            <person name="Chen Q."/>
            <person name="Zhang S."/>
            <person name="Li H."/>
            <person name="Wu J."/>
            <person name="Wang P."/>
            <person name="Li P."/>
            <person name="Shi C."/>
            <person name="Zheng F."/>
            <person name="Jian J."/>
            <person name="Huang B."/>
            <person name="Shan D."/>
            <person name="Shi M."/>
            <person name="Fang C."/>
            <person name="Yue Y."/>
            <person name="Li F."/>
            <person name="Li D."/>
            <person name="Wei S."/>
            <person name="Han B."/>
            <person name="Jiang C."/>
            <person name="Yin Y."/>
            <person name="Xia T."/>
            <person name="Zhang Z."/>
            <person name="Bennetzen J.L."/>
            <person name="Zhao S."/>
            <person name="Wan X."/>
        </authorList>
    </citation>
    <scope>NUCLEOTIDE SEQUENCE [LARGE SCALE GENOMIC DNA]</scope>
    <source>
        <strain evidence="2">cv. Shuchazao</strain>
        <tissue evidence="1">Leaf</tissue>
    </source>
</reference>